<keyword evidence="3" id="KW-0808">Transferase</keyword>
<feature type="domain" description="Glycosyltransferase 2-like" evidence="2">
    <location>
        <begin position="2"/>
        <end position="116"/>
    </location>
</feature>
<dbReference type="EMBL" id="JAJNDB010000005">
    <property type="protein sequence ID" value="MCD2196101.1"/>
    <property type="molecule type" value="Genomic_DNA"/>
</dbReference>
<dbReference type="RefSeq" id="WP_230737958.1">
    <property type="nucleotide sequence ID" value="NZ_JAJNDB010000005.1"/>
</dbReference>
<feature type="domain" description="Glycosyltransferase 2-like" evidence="2">
    <location>
        <begin position="446"/>
        <end position="556"/>
    </location>
</feature>
<dbReference type="PANTHER" id="PTHR43685:SF2">
    <property type="entry name" value="GLYCOSYLTRANSFERASE 2-LIKE DOMAIN-CONTAINING PROTEIN"/>
    <property type="match status" value="1"/>
</dbReference>
<evidence type="ECO:0000313" key="3">
    <source>
        <dbReference type="EMBL" id="MCD2196101.1"/>
    </source>
</evidence>
<dbReference type="SUPFAM" id="SSF53448">
    <property type="entry name" value="Nucleotide-diphospho-sugar transferases"/>
    <property type="match status" value="2"/>
</dbReference>
<feature type="region of interest" description="Disordered" evidence="1">
    <location>
        <begin position="313"/>
        <end position="334"/>
    </location>
</feature>
<dbReference type="EC" id="2.4.-.-" evidence="3"/>
<accession>A0ABS8PCU2</accession>
<organism evidence="3 4">
    <name type="scientific">Actinomycetospora endophytica</name>
    <dbReference type="NCBI Taxonomy" id="2291215"/>
    <lineage>
        <taxon>Bacteria</taxon>
        <taxon>Bacillati</taxon>
        <taxon>Actinomycetota</taxon>
        <taxon>Actinomycetes</taxon>
        <taxon>Pseudonocardiales</taxon>
        <taxon>Pseudonocardiaceae</taxon>
        <taxon>Actinomycetospora</taxon>
    </lineage>
</organism>
<dbReference type="InterPro" id="IPR029044">
    <property type="entry name" value="Nucleotide-diphossugar_trans"/>
</dbReference>
<proteinExistence type="predicted"/>
<keyword evidence="4" id="KW-1185">Reference proteome</keyword>
<dbReference type="InterPro" id="IPR001173">
    <property type="entry name" value="Glyco_trans_2-like"/>
</dbReference>
<evidence type="ECO:0000259" key="2">
    <source>
        <dbReference type="Pfam" id="PF00535"/>
    </source>
</evidence>
<dbReference type="GO" id="GO:0016757">
    <property type="term" value="F:glycosyltransferase activity"/>
    <property type="evidence" value="ECO:0007669"/>
    <property type="project" value="UniProtKB-KW"/>
</dbReference>
<sequence length="765" mass="82496">MTVVIACFDLDRWPITRRAVESALSQDRSAPPIVVVDHNEELYALATRWCGSDVVVLRNEMGRGASGARNTGVRAARTELVAFLDDDAIASPTWLSELVEPVRDPSVVGVGGAIEPAWSGETGQGGGVAPRWFPTEFGWTVGATATPAAGRHEVVRNVWSGNMLVRKDVFLRAGGFRDDFGKVAGAREPEDTELCLRMSAVSDGGRWCLLGGARVDHHVPASRQTRTSFLRRCWAEGVGKAALSAVAQGGTAALTAEQDYLTRTVPRALVARGRETLRGDLAAPDQAGMIVAGVAAAGAGFLTRRLRGLRAPADRNADAGRAPTPSEGLAAEPAPDAARIVEVEVGAPLPRLERREPESGQDYPGAHVLVRLATEPIGVVQAAIPPSGLPPEQLADLIWRQLSSQLLERCPSLTSSRLTSEGVLATECSAYLDERAATLADAPPITVVVCTKDPDERILACLSALDAQEYPEYEVVVVDNAPRSDMLIGMMAQAIRSAPARRVVEPVPGVARARNLGWRAADGAIVAYIDDDEVADPHWLAEIARALRRHPSASALTGKILPAVLDTEAQCWFEKFGGHGKGRGFSPVVFDPASHRIQHPLYPLPSFGASGNMAVRRHVLAELGGFDNALGPGTPALGSEDTAFLSDLMLAGHTLVYWPGAVVRHRHYEDWSGISRQFYGYGLGLGAFYTRAVLNDPRRLIVLSRLAPTALREMAGRRREGGPRGEYPMELDRLERRGLYRGPVQYLRSRHEARRITVERVLVEA</sequence>
<protein>
    <submittedName>
        <fullName evidence="3">Glycosyltransferase</fullName>
        <ecNumber evidence="3">2.4.-.-</ecNumber>
    </submittedName>
</protein>
<comment type="caution">
    <text evidence="3">The sequence shown here is derived from an EMBL/GenBank/DDBJ whole genome shotgun (WGS) entry which is preliminary data.</text>
</comment>
<gene>
    <name evidence="3" type="ORF">LQ327_22265</name>
</gene>
<reference evidence="3 4" key="1">
    <citation type="submission" date="2021-11" db="EMBL/GenBank/DDBJ databases">
        <title>Draft genome sequence of Actinomycetospora sp. SF1 isolated from the rhizosphere soil.</title>
        <authorList>
            <person name="Duangmal K."/>
            <person name="Chantavorakit T."/>
        </authorList>
    </citation>
    <scope>NUCLEOTIDE SEQUENCE [LARGE SCALE GENOMIC DNA]</scope>
    <source>
        <strain evidence="3 4">TBRC 5722</strain>
    </source>
</reference>
<dbReference type="Gene3D" id="3.90.550.10">
    <property type="entry name" value="Spore Coat Polysaccharide Biosynthesis Protein SpsA, Chain A"/>
    <property type="match status" value="2"/>
</dbReference>
<dbReference type="Proteomes" id="UP001199469">
    <property type="component" value="Unassembled WGS sequence"/>
</dbReference>
<keyword evidence="3" id="KW-0328">Glycosyltransferase</keyword>
<evidence type="ECO:0000313" key="4">
    <source>
        <dbReference type="Proteomes" id="UP001199469"/>
    </source>
</evidence>
<dbReference type="PANTHER" id="PTHR43685">
    <property type="entry name" value="GLYCOSYLTRANSFERASE"/>
    <property type="match status" value="1"/>
</dbReference>
<dbReference type="CDD" id="cd00761">
    <property type="entry name" value="Glyco_tranf_GTA_type"/>
    <property type="match status" value="1"/>
</dbReference>
<evidence type="ECO:0000256" key="1">
    <source>
        <dbReference type="SAM" id="MobiDB-lite"/>
    </source>
</evidence>
<dbReference type="InterPro" id="IPR050834">
    <property type="entry name" value="Glycosyltransf_2"/>
</dbReference>
<dbReference type="Pfam" id="PF00535">
    <property type="entry name" value="Glycos_transf_2"/>
    <property type="match status" value="2"/>
</dbReference>
<name>A0ABS8PCU2_9PSEU</name>